<dbReference type="PANTHER" id="PTHR10742:SF416">
    <property type="entry name" value="SPERMINE OXIDASE"/>
    <property type="match status" value="1"/>
</dbReference>
<dbReference type="PRINTS" id="PR00419">
    <property type="entry name" value="ADXRDTASE"/>
</dbReference>
<reference evidence="2" key="1">
    <citation type="submission" date="2013-05" db="EMBL/GenBank/DDBJ databases">
        <authorList>
            <person name="Yim A.K.Y."/>
            <person name="Chan T.F."/>
            <person name="Ji K.M."/>
            <person name="Liu X.Y."/>
            <person name="Zhou J.W."/>
            <person name="Li R.Q."/>
            <person name="Yang K.Y."/>
            <person name="Li J."/>
            <person name="Li M."/>
            <person name="Law P.T.W."/>
            <person name="Wu Y.L."/>
            <person name="Cai Z.L."/>
            <person name="Qin H."/>
            <person name="Bao Y."/>
            <person name="Leung R.K.K."/>
            <person name="Ng P.K.S."/>
            <person name="Zou J."/>
            <person name="Zhong X.J."/>
            <person name="Ran P.X."/>
            <person name="Zhong N.S."/>
            <person name="Liu Z.G."/>
            <person name="Tsui S.K.W."/>
        </authorList>
    </citation>
    <scope>NUCLEOTIDE SEQUENCE</scope>
    <source>
        <strain evidence="2">Derf</strain>
        <tissue evidence="2">Whole organism</tissue>
    </source>
</reference>
<dbReference type="InterPro" id="IPR002937">
    <property type="entry name" value="Amino_oxidase"/>
</dbReference>
<evidence type="ECO:0000313" key="2">
    <source>
        <dbReference type="EMBL" id="KAH9530013.1"/>
    </source>
</evidence>
<evidence type="ECO:0000313" key="3">
    <source>
        <dbReference type="Proteomes" id="UP000790347"/>
    </source>
</evidence>
<protein>
    <recommendedName>
        <fullName evidence="1">Amine oxidase domain-containing protein</fullName>
    </recommendedName>
</protein>
<keyword evidence="3" id="KW-1185">Reference proteome</keyword>
<dbReference type="SUPFAM" id="SSF51905">
    <property type="entry name" value="FAD/NAD(P)-binding domain"/>
    <property type="match status" value="1"/>
</dbReference>
<comment type="caution">
    <text evidence="2">The sequence shown here is derived from an EMBL/GenBank/DDBJ whole genome shotgun (WGS) entry which is preliminary data.</text>
</comment>
<dbReference type="InterPro" id="IPR050281">
    <property type="entry name" value="Flavin_monoamine_oxidase"/>
</dbReference>
<dbReference type="Pfam" id="PF01593">
    <property type="entry name" value="Amino_oxidase"/>
    <property type="match status" value="1"/>
</dbReference>
<dbReference type="PANTHER" id="PTHR10742">
    <property type="entry name" value="FLAVIN MONOAMINE OXIDASE"/>
    <property type="match status" value="1"/>
</dbReference>
<gene>
    <name evidence="2" type="ORF">DERF_003858</name>
</gene>
<dbReference type="SUPFAM" id="SSF54373">
    <property type="entry name" value="FAD-linked reductases, C-terminal domain"/>
    <property type="match status" value="1"/>
</dbReference>
<dbReference type="Gene3D" id="3.90.660.10">
    <property type="match status" value="1"/>
</dbReference>
<dbReference type="EMBL" id="ASGP02000001">
    <property type="protein sequence ID" value="KAH9530013.1"/>
    <property type="molecule type" value="Genomic_DNA"/>
</dbReference>
<feature type="domain" description="Amine oxidase" evidence="1">
    <location>
        <begin position="14"/>
        <end position="503"/>
    </location>
</feature>
<dbReference type="AlphaFoldDB" id="A0A922IHD9"/>
<sequence>MTRKPRIAIIGAGIAGIYAARTLHHNGFDDIIIFEASNRIGGRIWSMKHGDDYVELGAQWIHGQDDNILYEYASSRDLISDPEHDYGIEGNGYYCNENGETIECPLAKKLINYLDETKNRMNNDAIENDRNVFDYFVHQFNQFVRSSLNGDHDVILDERTIEILKQTFRWFIIYEVIDNSCENLQTLSTLSYTEWEDCKGVADLIHFQRNYSSIFEELEKDFPIEKYLWLQTQVKKIELINNDSGTQQVKLHYVFRDENKEMLFDHIIITSSIGFLKENLKTDFFSFHFPEEKRQIIQAIGFGTINKVFLEFDIPFWNDQVKGFQIVWTNVHDDHSFPDIRNNDHVNFCEMEKNFPEWVYCIQGFDLVRNQPKMLMAWIGSYGAKQMEQYSNEEIGKILTKVLQQIVPKQCRTISIDYPTNIFCSRWYSDPFIRGSYSNRTIMYEKINNNDDGYNIDILVKPIYDENGNKKPLILFAGEATDRKHYSTTHGAMRSGEREAFRLISFYNHHHHDER</sequence>
<reference evidence="2" key="2">
    <citation type="journal article" date="2022" name="Res Sq">
        <title>Comparative Genomics Reveals Insights into the Divergent Evolution of Astigmatic Mites and Household Pest Adaptations.</title>
        <authorList>
            <person name="Xiong Q."/>
            <person name="Wan A.T.-Y."/>
            <person name="Liu X.-Y."/>
            <person name="Fung C.S.-H."/>
            <person name="Xiao X."/>
            <person name="Malainual N."/>
            <person name="Hou J."/>
            <person name="Wang L."/>
            <person name="Wang M."/>
            <person name="Yang K."/>
            <person name="Cui Y."/>
            <person name="Leung E."/>
            <person name="Nong W."/>
            <person name="Shin S.-K."/>
            <person name="Au S."/>
            <person name="Jeong K.Y."/>
            <person name="Chew F.T."/>
            <person name="Hui J."/>
            <person name="Leung T.F."/>
            <person name="Tungtrongchitr A."/>
            <person name="Zhong N."/>
            <person name="Liu Z."/>
            <person name="Tsui S."/>
        </authorList>
    </citation>
    <scope>NUCLEOTIDE SEQUENCE</scope>
    <source>
        <strain evidence="2">Derf</strain>
        <tissue evidence="2">Whole organism</tissue>
    </source>
</reference>
<dbReference type="InterPro" id="IPR036188">
    <property type="entry name" value="FAD/NAD-bd_sf"/>
</dbReference>
<name>A0A922IHD9_DERFA</name>
<accession>A0A922IHD9</accession>
<dbReference type="GO" id="GO:0046592">
    <property type="term" value="F:polyamine oxidase activity"/>
    <property type="evidence" value="ECO:0007669"/>
    <property type="project" value="TreeGrafter"/>
</dbReference>
<dbReference type="Gene3D" id="3.50.50.60">
    <property type="entry name" value="FAD/NAD(P)-binding domain"/>
    <property type="match status" value="1"/>
</dbReference>
<dbReference type="Proteomes" id="UP000790347">
    <property type="component" value="Unassembled WGS sequence"/>
</dbReference>
<organism evidence="2 3">
    <name type="scientific">Dermatophagoides farinae</name>
    <name type="common">American house dust mite</name>
    <dbReference type="NCBI Taxonomy" id="6954"/>
    <lineage>
        <taxon>Eukaryota</taxon>
        <taxon>Metazoa</taxon>
        <taxon>Ecdysozoa</taxon>
        <taxon>Arthropoda</taxon>
        <taxon>Chelicerata</taxon>
        <taxon>Arachnida</taxon>
        <taxon>Acari</taxon>
        <taxon>Acariformes</taxon>
        <taxon>Sarcoptiformes</taxon>
        <taxon>Astigmata</taxon>
        <taxon>Psoroptidia</taxon>
        <taxon>Analgoidea</taxon>
        <taxon>Pyroglyphidae</taxon>
        <taxon>Dermatophagoidinae</taxon>
        <taxon>Dermatophagoides</taxon>
    </lineage>
</organism>
<evidence type="ECO:0000259" key="1">
    <source>
        <dbReference type="Pfam" id="PF01593"/>
    </source>
</evidence>
<proteinExistence type="predicted"/>